<keyword evidence="3" id="KW-1185">Reference proteome</keyword>
<dbReference type="PANTHER" id="PTHR30399:SF1">
    <property type="entry name" value="UTP PYROPHOSPHATASE"/>
    <property type="match status" value="1"/>
</dbReference>
<proteinExistence type="predicted"/>
<evidence type="ECO:0000259" key="1">
    <source>
        <dbReference type="Pfam" id="PF01863"/>
    </source>
</evidence>
<dbReference type="InterPro" id="IPR002725">
    <property type="entry name" value="YgjP-like_metallopeptidase"/>
</dbReference>
<evidence type="ECO:0000313" key="2">
    <source>
        <dbReference type="EMBL" id="TBH79830.1"/>
    </source>
</evidence>
<comment type="caution">
    <text evidence="2">The sequence shown here is derived from an EMBL/GenBank/DDBJ whole genome shotgun (WGS) entry which is preliminary data.</text>
</comment>
<accession>A0A6H3F9F6</accession>
<dbReference type="EMBL" id="SIXC01000006">
    <property type="protein sequence ID" value="TBH79830.1"/>
    <property type="molecule type" value="Genomic_DNA"/>
</dbReference>
<evidence type="ECO:0000313" key="3">
    <source>
        <dbReference type="Proteomes" id="UP000292919"/>
    </source>
</evidence>
<dbReference type="RefSeq" id="WP_130957928.1">
    <property type="nucleotide sequence ID" value="NZ_JBHSHA010000008.1"/>
</dbReference>
<gene>
    <name evidence="2" type="ORF">EB812_05925</name>
</gene>
<organism evidence="2 3">
    <name type="scientific">Desulfovibrio legallii</name>
    <dbReference type="NCBI Taxonomy" id="571438"/>
    <lineage>
        <taxon>Bacteria</taxon>
        <taxon>Pseudomonadati</taxon>
        <taxon>Thermodesulfobacteriota</taxon>
        <taxon>Desulfovibrionia</taxon>
        <taxon>Desulfovibrionales</taxon>
        <taxon>Desulfovibrionaceae</taxon>
        <taxon>Desulfovibrio</taxon>
    </lineage>
</organism>
<dbReference type="PANTHER" id="PTHR30399">
    <property type="entry name" value="UNCHARACTERIZED PROTEIN YGJP"/>
    <property type="match status" value="1"/>
</dbReference>
<dbReference type="Pfam" id="PF01863">
    <property type="entry name" value="YgjP-like"/>
    <property type="match status" value="1"/>
</dbReference>
<dbReference type="Proteomes" id="UP000292919">
    <property type="component" value="Unassembled WGS sequence"/>
</dbReference>
<protein>
    <submittedName>
        <fullName evidence="2">DUF45 domain-containing protein</fullName>
    </submittedName>
</protein>
<sequence>MAAKFAAPSPPASVPFLLADGTLLTATVRTSARARRTRLSLSPGGALTLTVPQGLSLQLIEMSLPQFLPWLERAWTNHHARTAEPALPAAVSLPPLDTRCGVVHDGNMAAGRAAAMAANARPLLLQTSAGRVLLVETPGLLRLYGATAAEPCALALQHWCRKQAEAFLPTCVANLARRGGFALERTRVRDQRSRWGSCTRQPASDGTPAARISLNWRALLLPTPLLEHLCWHELCHLRHMNHSPAYRAELARYSPRWPEQEKALNLAWRSLPRWALHREG</sequence>
<feature type="domain" description="YgjP-like metallopeptidase" evidence="1">
    <location>
        <begin position="35"/>
        <end position="265"/>
    </location>
</feature>
<dbReference type="AlphaFoldDB" id="A0A6H3F9F6"/>
<name>A0A6H3F9F6_9BACT</name>
<reference evidence="2 3" key="1">
    <citation type="submission" date="2018-12" db="EMBL/GenBank/DDBJ databases">
        <title>First genome draft of Desulfovibrio legallis sp. nov.</title>
        <authorList>
            <person name="Ben Dhia O."/>
            <person name="Najjari A."/>
            <person name="Ferjani R."/>
            <person name="Fhoula I."/>
            <person name="Fardeau M.-L."/>
            <person name="Boudabbous A."/>
            <person name="Ouzari H.I."/>
        </authorList>
    </citation>
    <scope>NUCLEOTIDE SEQUENCE [LARGE SCALE GENOMIC DNA]</scope>
    <source>
        <strain evidence="2 3">H1T</strain>
    </source>
</reference>
<dbReference type="CDD" id="cd07344">
    <property type="entry name" value="M48_yhfN_like"/>
    <property type="match status" value="1"/>
</dbReference>
<dbReference type="Gene3D" id="3.30.2010.10">
    <property type="entry name" value="Metalloproteases ('zincins'), catalytic domain"/>
    <property type="match status" value="1"/>
</dbReference>
<dbReference type="InterPro" id="IPR053136">
    <property type="entry name" value="UTP_pyrophosphatase-like"/>
</dbReference>